<evidence type="ECO:0000256" key="6">
    <source>
        <dbReference type="ARBA" id="ARBA00022989"/>
    </source>
</evidence>
<keyword evidence="3" id="KW-0328">Glycosyltransferase</keyword>
<evidence type="ECO:0000256" key="3">
    <source>
        <dbReference type="ARBA" id="ARBA00022676"/>
    </source>
</evidence>
<accession>A0A315VQP0</accession>
<keyword evidence="4" id="KW-0808">Transferase</keyword>
<evidence type="ECO:0000256" key="7">
    <source>
        <dbReference type="ARBA" id="ARBA00023136"/>
    </source>
</evidence>
<evidence type="ECO:0000313" key="9">
    <source>
        <dbReference type="Proteomes" id="UP000250572"/>
    </source>
</evidence>
<name>A0A315VQP0_GAMAF</name>
<evidence type="ECO:0000256" key="1">
    <source>
        <dbReference type="ARBA" id="ARBA00004167"/>
    </source>
</evidence>
<dbReference type="PANTHER" id="PTHR21461:SF52">
    <property type="entry name" value="GLYCOSYLTRANSFERASE FAMILY 92 PROTEIN"/>
    <property type="match status" value="1"/>
</dbReference>
<dbReference type="Pfam" id="PF01697">
    <property type="entry name" value="Glyco_transf_92"/>
    <property type="match status" value="1"/>
</dbReference>
<dbReference type="InterPro" id="IPR008166">
    <property type="entry name" value="Glyco_transf_92"/>
</dbReference>
<evidence type="ECO:0008006" key="10">
    <source>
        <dbReference type="Google" id="ProtNLM"/>
    </source>
</evidence>
<dbReference type="EMBL" id="NHOQ01001250">
    <property type="protein sequence ID" value="PWA25564.1"/>
    <property type="molecule type" value="Genomic_DNA"/>
</dbReference>
<dbReference type="GO" id="GO:0005737">
    <property type="term" value="C:cytoplasm"/>
    <property type="evidence" value="ECO:0007669"/>
    <property type="project" value="TreeGrafter"/>
</dbReference>
<organism evidence="8 9">
    <name type="scientific">Gambusia affinis</name>
    <name type="common">Western mosquitofish</name>
    <name type="synonym">Heterandria affinis</name>
    <dbReference type="NCBI Taxonomy" id="33528"/>
    <lineage>
        <taxon>Eukaryota</taxon>
        <taxon>Metazoa</taxon>
        <taxon>Chordata</taxon>
        <taxon>Craniata</taxon>
        <taxon>Vertebrata</taxon>
        <taxon>Euteleostomi</taxon>
        <taxon>Actinopterygii</taxon>
        <taxon>Neopterygii</taxon>
        <taxon>Teleostei</taxon>
        <taxon>Neoteleostei</taxon>
        <taxon>Acanthomorphata</taxon>
        <taxon>Ovalentaria</taxon>
        <taxon>Atherinomorphae</taxon>
        <taxon>Cyprinodontiformes</taxon>
        <taxon>Poeciliidae</taxon>
        <taxon>Poeciliinae</taxon>
        <taxon>Gambusia</taxon>
    </lineage>
</organism>
<comment type="similarity">
    <text evidence="2">Belongs to the glycosyltransferase 92 family.</text>
</comment>
<comment type="caution">
    <text evidence="8">The sequence shown here is derived from an EMBL/GenBank/DDBJ whole genome shotgun (WGS) entry which is preliminary data.</text>
</comment>
<dbReference type="Proteomes" id="UP000250572">
    <property type="component" value="Unassembled WGS sequence"/>
</dbReference>
<proteinExistence type="inferred from homology"/>
<keyword evidence="7" id="KW-0472">Membrane</keyword>
<gene>
    <name evidence="8" type="ORF">CCH79_00019655</name>
</gene>
<evidence type="ECO:0000256" key="2">
    <source>
        <dbReference type="ARBA" id="ARBA00007647"/>
    </source>
</evidence>
<protein>
    <recommendedName>
        <fullName evidence="10">Glycosyltransferase family 92 protein</fullName>
    </recommendedName>
</protein>
<evidence type="ECO:0000256" key="5">
    <source>
        <dbReference type="ARBA" id="ARBA00022692"/>
    </source>
</evidence>
<evidence type="ECO:0000313" key="8">
    <source>
        <dbReference type="EMBL" id="PWA25564.1"/>
    </source>
</evidence>
<keyword evidence="9" id="KW-1185">Reference proteome</keyword>
<keyword evidence="5" id="KW-0812">Transmembrane</keyword>
<dbReference type="PANTHER" id="PTHR21461">
    <property type="entry name" value="GLYCOSYLTRANSFERASE FAMILY 92 PROTEIN"/>
    <property type="match status" value="1"/>
</dbReference>
<dbReference type="AlphaFoldDB" id="A0A315VQP0"/>
<keyword evidence="6" id="KW-1133">Transmembrane helix</keyword>
<comment type="subcellular location">
    <subcellularLocation>
        <location evidence="1">Membrane</location>
        <topology evidence="1">Single-pass membrane protein</topology>
    </subcellularLocation>
</comment>
<dbReference type="GO" id="GO:0016020">
    <property type="term" value="C:membrane"/>
    <property type="evidence" value="ECO:0007669"/>
    <property type="project" value="UniProtKB-SubCell"/>
</dbReference>
<reference evidence="8 9" key="1">
    <citation type="journal article" date="2018" name="G3 (Bethesda)">
        <title>A High-Quality Reference Genome for the Invasive Mosquitofish Gambusia affinis Using a Chicago Library.</title>
        <authorList>
            <person name="Hoffberg S.L."/>
            <person name="Troendle N.J."/>
            <person name="Glenn T.C."/>
            <person name="Mahmud O."/>
            <person name="Louha S."/>
            <person name="Chalopin D."/>
            <person name="Bennetzen J.L."/>
            <person name="Mauricio R."/>
        </authorList>
    </citation>
    <scope>NUCLEOTIDE SEQUENCE [LARGE SCALE GENOMIC DNA]</scope>
    <source>
        <strain evidence="8">NE01/NJP1002.9</strain>
        <tissue evidence="8">Muscle</tissue>
    </source>
</reference>
<sequence>MERTGGSGQQQRSATHMKLGGAAHSEICTKICWFGSFCSLKVSWSRFSFPVGSFEQDIKTILIWSKSTSVAGCSTKAEQPYVVEGIAAGETRGLHEELTAELTADRWCEKWEQDHPRAKHDPRIEALVLVAVVGGSIPGLATFAPCLPDPSQGQGSSLPPLHFPAPCISLIISNATLLHLFTADIFYLHPALLSAGFPALQRPVPPRLSVFTVRVNLPHDETHGRFLLISDVAAGLNALKKNGLNISAMGFQQPHLQKQKQMMYFILLCVAVFITFKISERYLQEVSQILKPAGKLGNTVTQLQTPTKDAASFIAVNMTKTLLVRVIAVVLREETVIYRCVLLCRNNQVHVSDGNLQIHTDHFGFRYGTADILCVIPSSCDTPSHVAVSSAAFKGTGHISAMLAGRAAKTFFEEHWPEFLEVKNGNKQTESFNHTFTVCLSTMFDFNNVLQLVQSLEMFRLLGVSKVFVYKTNCSVKTQRVLNYYTRKGFLEVIPWSMSSFLNVSRGWLPLHGPGDIHYFGQITALNDCLYRNMYRSKYVALHDIDELILPQTVKTWTELLPLLESKYTPNKCYMFENNVFPNNVMLPRSGTDPARWRGVPGVDILAHLHQEPVPKDHVYEKFKIIVNPRLVVSVSVHGVLKSHSMNGCAWVDRNIARMYHTRAQMQIDLPSDQLIYDGRLLSYSETLIKAVNVTLSESRIL</sequence>
<dbReference type="GO" id="GO:0016757">
    <property type="term" value="F:glycosyltransferase activity"/>
    <property type="evidence" value="ECO:0007669"/>
    <property type="project" value="UniProtKB-KW"/>
</dbReference>
<evidence type="ECO:0000256" key="4">
    <source>
        <dbReference type="ARBA" id="ARBA00022679"/>
    </source>
</evidence>